<feature type="region of interest" description="Disordered" evidence="1">
    <location>
        <begin position="1"/>
        <end position="38"/>
    </location>
</feature>
<sequence>MLNFFKKKEKKQAKKNPVAKEKAPSKSSTGRSQEELATVKGQIGEHKIDIQLAQLPKEYKYINDLMVKNSKSKTGYSQIDHIVISPYGIFVIETKNYQGTIYGGKDRKTWLINGKFKFMNPFHQNYGHVEGLKQLIDSKHHDAFISMVSFTKRCTFKIDLELRKIHSNDLIVYDIELSEFIHRKVSVNKLQNQEPFLSEDEVNEVYSLFIGVNITDEKIREQHNQAIKEKSNKAEKALSKCVVCDKPVSEKVKNYCLSSKKFGGKVYCFEHQKNIC</sequence>
<dbReference type="Proteomes" id="UP001145072">
    <property type="component" value="Unassembled WGS sequence"/>
</dbReference>
<accession>A0A9X3WJA0</accession>
<evidence type="ECO:0000313" key="3">
    <source>
        <dbReference type="EMBL" id="MDC3419628.1"/>
    </source>
</evidence>
<dbReference type="InterPro" id="IPR011528">
    <property type="entry name" value="NERD"/>
</dbReference>
<evidence type="ECO:0000313" key="4">
    <source>
        <dbReference type="Proteomes" id="UP001145072"/>
    </source>
</evidence>
<dbReference type="RefSeq" id="WP_259866713.1">
    <property type="nucleotide sequence ID" value="NZ_JAMQJZ010000002.1"/>
</dbReference>
<organism evidence="3 4">
    <name type="scientific">Aquibacillus koreensis</name>
    <dbReference type="NCBI Taxonomy" id="279446"/>
    <lineage>
        <taxon>Bacteria</taxon>
        <taxon>Bacillati</taxon>
        <taxon>Bacillota</taxon>
        <taxon>Bacilli</taxon>
        <taxon>Bacillales</taxon>
        <taxon>Bacillaceae</taxon>
        <taxon>Aquibacillus</taxon>
    </lineage>
</organism>
<dbReference type="Pfam" id="PF08378">
    <property type="entry name" value="NERD"/>
    <property type="match status" value="1"/>
</dbReference>
<gene>
    <name evidence="3" type="ORF">NC661_04520</name>
</gene>
<dbReference type="EMBL" id="JAMQJZ010000002">
    <property type="protein sequence ID" value="MDC3419628.1"/>
    <property type="molecule type" value="Genomic_DNA"/>
</dbReference>
<evidence type="ECO:0000256" key="1">
    <source>
        <dbReference type="SAM" id="MobiDB-lite"/>
    </source>
</evidence>
<feature type="domain" description="NERD" evidence="2">
    <location>
        <begin position="40"/>
        <end position="155"/>
    </location>
</feature>
<dbReference type="AlphaFoldDB" id="A0A9X3WJA0"/>
<name>A0A9X3WJA0_9BACI</name>
<protein>
    <submittedName>
        <fullName evidence="3">NERD domain-containing protein</fullName>
    </submittedName>
</protein>
<keyword evidence="4" id="KW-1185">Reference proteome</keyword>
<comment type="caution">
    <text evidence="3">The sequence shown here is derived from an EMBL/GenBank/DDBJ whole genome shotgun (WGS) entry which is preliminary data.</text>
</comment>
<feature type="compositionally biased region" description="Basic residues" evidence="1">
    <location>
        <begin position="1"/>
        <end position="14"/>
    </location>
</feature>
<dbReference type="PROSITE" id="PS50965">
    <property type="entry name" value="NERD"/>
    <property type="match status" value="1"/>
</dbReference>
<reference evidence="3" key="1">
    <citation type="submission" date="2022-06" db="EMBL/GenBank/DDBJ databases">
        <title>Aquibacillus sp. a new bacterium isolated from soil saline samples.</title>
        <authorList>
            <person name="Galisteo C."/>
            <person name="De La Haba R."/>
            <person name="Sanchez-Porro C."/>
            <person name="Ventosa A."/>
        </authorList>
    </citation>
    <scope>NUCLEOTIDE SEQUENCE</scope>
    <source>
        <strain evidence="3">JCM 12387</strain>
    </source>
</reference>
<evidence type="ECO:0000259" key="2">
    <source>
        <dbReference type="PROSITE" id="PS50965"/>
    </source>
</evidence>
<proteinExistence type="predicted"/>